<protein>
    <submittedName>
        <fullName evidence="1">Uncharacterized protein</fullName>
    </submittedName>
</protein>
<comment type="caution">
    <text evidence="1">The sequence shown here is derived from an EMBL/GenBank/DDBJ whole genome shotgun (WGS) entry which is preliminary data.</text>
</comment>
<dbReference type="RefSeq" id="WP_393993839.1">
    <property type="nucleotide sequence ID" value="NZ_JBAFVH010000010.1"/>
</dbReference>
<evidence type="ECO:0000313" key="2">
    <source>
        <dbReference type="Proteomes" id="UP001604002"/>
    </source>
</evidence>
<name>A0ABW7A2F3_9HYPH</name>
<gene>
    <name evidence="1" type="ORF">V5F32_18510</name>
</gene>
<reference evidence="1 2" key="1">
    <citation type="submission" date="2024-02" db="EMBL/GenBank/DDBJ databases">
        <title>Expansion and revision of Xanthobacter and proposal of Roseixanthobacter gen. nov.</title>
        <authorList>
            <person name="Soltysiak M.P.M."/>
            <person name="Jalihal A."/>
            <person name="Ory A."/>
            <person name="Chrisophersen C."/>
            <person name="Lee A.D."/>
            <person name="Boulton J."/>
            <person name="Springer M."/>
        </authorList>
    </citation>
    <scope>NUCLEOTIDE SEQUENCE [LARGE SCALE GENOMIC DNA]</scope>
    <source>
        <strain evidence="1 2">23A</strain>
    </source>
</reference>
<accession>A0ABW7A2F3</accession>
<sequence>MTEPAPHSPDSRIDRTLHVVPFPSNRVRSGWLPNFAAAQVASRREETLVDHLNRTIANIAEIRRPLPEENI</sequence>
<proteinExistence type="predicted"/>
<keyword evidence="2" id="KW-1185">Reference proteome</keyword>
<organism evidence="1 2">
    <name type="scientific">Xanthobacter oligotrophicus</name>
    <dbReference type="NCBI Taxonomy" id="2607286"/>
    <lineage>
        <taxon>Bacteria</taxon>
        <taxon>Pseudomonadati</taxon>
        <taxon>Pseudomonadota</taxon>
        <taxon>Alphaproteobacteria</taxon>
        <taxon>Hyphomicrobiales</taxon>
        <taxon>Xanthobacteraceae</taxon>
        <taxon>Xanthobacter</taxon>
    </lineage>
</organism>
<evidence type="ECO:0000313" key="1">
    <source>
        <dbReference type="EMBL" id="MFG1374176.1"/>
    </source>
</evidence>
<dbReference type="Proteomes" id="UP001604002">
    <property type="component" value="Unassembled WGS sequence"/>
</dbReference>
<dbReference type="EMBL" id="JBAFVH010000010">
    <property type="protein sequence ID" value="MFG1374176.1"/>
    <property type="molecule type" value="Genomic_DNA"/>
</dbReference>